<evidence type="ECO:0000256" key="8">
    <source>
        <dbReference type="SAM" id="Phobius"/>
    </source>
</evidence>
<dbReference type="GO" id="GO:0033214">
    <property type="term" value="P:siderophore-iron import into cell"/>
    <property type="evidence" value="ECO:0007669"/>
    <property type="project" value="TreeGrafter"/>
</dbReference>
<dbReference type="Gene3D" id="1.10.3470.10">
    <property type="entry name" value="ABC transporter involved in vitamin B12 uptake, BtuC"/>
    <property type="match status" value="1"/>
</dbReference>
<proteinExistence type="inferred from homology"/>
<feature type="transmembrane region" description="Helical" evidence="8">
    <location>
        <begin position="280"/>
        <end position="305"/>
    </location>
</feature>
<dbReference type="GO" id="GO:0022857">
    <property type="term" value="F:transmembrane transporter activity"/>
    <property type="evidence" value="ECO:0007669"/>
    <property type="project" value="InterPro"/>
</dbReference>
<evidence type="ECO:0000313" key="10">
    <source>
        <dbReference type="Proteomes" id="UP000253083"/>
    </source>
</evidence>
<feature type="transmembrane region" description="Helical" evidence="8">
    <location>
        <begin position="120"/>
        <end position="138"/>
    </location>
</feature>
<feature type="transmembrane region" description="Helical" evidence="8">
    <location>
        <begin position="186"/>
        <end position="210"/>
    </location>
</feature>
<gene>
    <name evidence="9" type="ORF">DFR28_105255</name>
</gene>
<dbReference type="PANTHER" id="PTHR30472">
    <property type="entry name" value="FERRIC ENTEROBACTIN TRANSPORT SYSTEM PERMEASE PROTEIN"/>
    <property type="match status" value="1"/>
</dbReference>
<keyword evidence="6 8" id="KW-1133">Transmembrane helix</keyword>
<accession>A0A395JGD4</accession>
<evidence type="ECO:0000256" key="7">
    <source>
        <dbReference type="ARBA" id="ARBA00023136"/>
    </source>
</evidence>
<reference evidence="9 10" key="1">
    <citation type="submission" date="2018-06" db="EMBL/GenBank/DDBJ databases">
        <title>Genomic Encyclopedia of Type Strains, Phase IV (KMG-IV): sequencing the most valuable type-strain genomes for metagenomic binning, comparative biology and taxonomic classification.</title>
        <authorList>
            <person name="Goeker M."/>
        </authorList>
    </citation>
    <scope>NUCLEOTIDE SEQUENCE [LARGE SCALE GENOMIC DNA]</scope>
    <source>
        <strain evidence="9 10">DSM 24032</strain>
    </source>
</reference>
<keyword evidence="7 8" id="KW-0472">Membrane</keyword>
<feature type="transmembrane region" description="Helical" evidence="8">
    <location>
        <begin position="350"/>
        <end position="367"/>
    </location>
</feature>
<dbReference type="AlphaFoldDB" id="A0A395JGD4"/>
<feature type="transmembrane region" description="Helical" evidence="8">
    <location>
        <begin position="35"/>
        <end position="54"/>
    </location>
</feature>
<sequence length="377" mass="39743">MRASASGLVVASSVSDLAAEKYGRIVRNRRRLIEFIVLASGVLVVAWLGVAIGASKVDVMLPIHAFRDFFLGNLEASVTHNIVANIRAPRVIMALLVGASLAISGASLQGVCRNPLADPGLLGISSGAAVGAVAMILFAKHLRFEEFLPLFSFAGPYLVSLSAFAGAAIATFSVYRLAQVNGDIQISTFLLAGVAINALSGAIIGGLSFVADDQALRLITFWMMGSLASATWLTVAISMPVLMFVLWAIYNKRHALNLILLGEANARFSGVDVDKVKSQILWLTALAVGVSVAFSGIIGFIGLVVPHILRAASDTNYRYLVINSALLGGGLLALADIASRMLIAPTELPIGILTSLIGAPFFIGLLIQQKRRLGFSL</sequence>
<keyword evidence="5 8" id="KW-0812">Transmembrane</keyword>
<evidence type="ECO:0000256" key="1">
    <source>
        <dbReference type="ARBA" id="ARBA00004651"/>
    </source>
</evidence>
<evidence type="ECO:0000313" key="9">
    <source>
        <dbReference type="EMBL" id="RBP48916.1"/>
    </source>
</evidence>
<feature type="transmembrane region" description="Helical" evidence="8">
    <location>
        <begin position="317"/>
        <end position="338"/>
    </location>
</feature>
<dbReference type="PANTHER" id="PTHR30472:SF25">
    <property type="entry name" value="ABC TRANSPORTER PERMEASE PROTEIN MJ0876-RELATED"/>
    <property type="match status" value="1"/>
</dbReference>
<dbReference type="InParanoid" id="A0A395JGD4"/>
<evidence type="ECO:0000256" key="3">
    <source>
        <dbReference type="ARBA" id="ARBA00022448"/>
    </source>
</evidence>
<dbReference type="EMBL" id="QNRT01000005">
    <property type="protein sequence ID" value="RBP48916.1"/>
    <property type="molecule type" value="Genomic_DNA"/>
</dbReference>
<dbReference type="FunFam" id="1.10.3470.10:FF:000001">
    <property type="entry name" value="Vitamin B12 ABC transporter permease BtuC"/>
    <property type="match status" value="1"/>
</dbReference>
<comment type="subcellular location">
    <subcellularLocation>
        <location evidence="1">Cell membrane</location>
        <topology evidence="1">Multi-pass membrane protein</topology>
    </subcellularLocation>
</comment>
<dbReference type="GO" id="GO:0005886">
    <property type="term" value="C:plasma membrane"/>
    <property type="evidence" value="ECO:0007669"/>
    <property type="project" value="UniProtKB-SubCell"/>
</dbReference>
<protein>
    <submittedName>
        <fullName evidence="9">Iron complex transport system permease protein</fullName>
    </submittedName>
</protein>
<feature type="transmembrane region" description="Helical" evidence="8">
    <location>
        <begin position="91"/>
        <end position="108"/>
    </location>
</feature>
<comment type="caution">
    <text evidence="9">The sequence shown here is derived from an EMBL/GenBank/DDBJ whole genome shotgun (WGS) entry which is preliminary data.</text>
</comment>
<feature type="transmembrane region" description="Helical" evidence="8">
    <location>
        <begin position="222"/>
        <end position="250"/>
    </location>
</feature>
<organism evidence="9 10">
    <name type="scientific">Arenicella xantha</name>
    <dbReference type="NCBI Taxonomy" id="644221"/>
    <lineage>
        <taxon>Bacteria</taxon>
        <taxon>Pseudomonadati</taxon>
        <taxon>Pseudomonadota</taxon>
        <taxon>Gammaproteobacteria</taxon>
        <taxon>Arenicellales</taxon>
        <taxon>Arenicellaceae</taxon>
        <taxon>Arenicella</taxon>
    </lineage>
</organism>
<keyword evidence="4" id="KW-1003">Cell membrane</keyword>
<evidence type="ECO:0000256" key="5">
    <source>
        <dbReference type="ARBA" id="ARBA00022692"/>
    </source>
</evidence>
<dbReference type="OrthoDB" id="9055647at2"/>
<dbReference type="Proteomes" id="UP000253083">
    <property type="component" value="Unassembled WGS sequence"/>
</dbReference>
<dbReference type="RefSeq" id="WP_113955505.1">
    <property type="nucleotide sequence ID" value="NZ_QNRT01000005.1"/>
</dbReference>
<dbReference type="SUPFAM" id="SSF81345">
    <property type="entry name" value="ABC transporter involved in vitamin B12 uptake, BtuC"/>
    <property type="match status" value="1"/>
</dbReference>
<feature type="transmembrane region" description="Helical" evidence="8">
    <location>
        <begin position="150"/>
        <end position="174"/>
    </location>
</feature>
<evidence type="ECO:0000256" key="6">
    <source>
        <dbReference type="ARBA" id="ARBA00022989"/>
    </source>
</evidence>
<dbReference type="Pfam" id="PF01032">
    <property type="entry name" value="FecCD"/>
    <property type="match status" value="1"/>
</dbReference>
<keyword evidence="3" id="KW-0813">Transport</keyword>
<evidence type="ECO:0000256" key="2">
    <source>
        <dbReference type="ARBA" id="ARBA00007935"/>
    </source>
</evidence>
<dbReference type="FunCoup" id="A0A395JGD4">
    <property type="interactions" value="225"/>
</dbReference>
<evidence type="ECO:0000256" key="4">
    <source>
        <dbReference type="ARBA" id="ARBA00022475"/>
    </source>
</evidence>
<dbReference type="InterPro" id="IPR037294">
    <property type="entry name" value="ABC_BtuC-like"/>
</dbReference>
<dbReference type="InterPro" id="IPR000522">
    <property type="entry name" value="ABC_transptr_permease_BtuC"/>
</dbReference>
<name>A0A395JGD4_9GAMM</name>
<comment type="similarity">
    <text evidence="2">Belongs to the binding-protein-dependent transport system permease family. FecCD subfamily.</text>
</comment>
<keyword evidence="10" id="KW-1185">Reference proteome</keyword>
<dbReference type="CDD" id="cd06550">
    <property type="entry name" value="TM_ABC_iron-siderophores_like"/>
    <property type="match status" value="1"/>
</dbReference>